<evidence type="ECO:0000313" key="2">
    <source>
        <dbReference type="EMBL" id="ADU51847.1"/>
    </source>
</evidence>
<dbReference type="HOGENOM" id="CLU_097806_0_3_9"/>
<dbReference type="PROSITE" id="PS50987">
    <property type="entry name" value="HTH_ARSR_2"/>
    <property type="match status" value="1"/>
</dbReference>
<reference evidence="3" key="2">
    <citation type="journal article" date="2010" name="Stand. Genomic Sci.">
        <title>Complete genome sequence of Thermaerobacter marianensis type strain (7p75aT).</title>
        <authorList>
            <person name="Han C."/>
            <person name="Gu W."/>
            <person name="Zhang X."/>
            <person name="Lapidus A."/>
            <person name="Nolan M."/>
            <person name="Copeland A."/>
            <person name="Lucas S."/>
            <person name="Glavina Del Rio T."/>
            <person name="Tice H."/>
            <person name="Cheng J."/>
            <person name="Tapia R."/>
            <person name="Goodwin L."/>
            <person name="Pitluck S."/>
            <person name="Pagani I."/>
            <person name="Ivanova N."/>
            <person name="Mavromatis K."/>
            <person name="Mikhailova N."/>
            <person name="Pati A."/>
            <person name="Chen A."/>
            <person name="Palaniappan K."/>
            <person name="Land M."/>
            <person name="Hauser L."/>
            <person name="Chang Y."/>
            <person name="Jeffries C."/>
            <person name="Schneider S."/>
            <person name="Rohde M."/>
            <person name="Goker M."/>
            <person name="Pukall R."/>
            <person name="Woyke T."/>
            <person name="Bristow J."/>
            <person name="Eisen J."/>
            <person name="Markowitz V."/>
            <person name="Hugenholtz P."/>
            <person name="Kyrpides N."/>
            <person name="Klenk H."/>
            <person name="Detter J."/>
        </authorList>
    </citation>
    <scope>NUCLEOTIDE SEQUENCE [LARGE SCALE GENOMIC DNA]</scope>
    <source>
        <strain evidence="3">ATCC 700841 / DSM 12885 / JCM 10246 / 7p75a</strain>
    </source>
</reference>
<keyword evidence="3" id="KW-1185">Reference proteome</keyword>
<dbReference type="SUPFAM" id="SSF46785">
    <property type="entry name" value="Winged helix' DNA-binding domain"/>
    <property type="match status" value="1"/>
</dbReference>
<dbReference type="GO" id="GO:0003700">
    <property type="term" value="F:DNA-binding transcription factor activity"/>
    <property type="evidence" value="ECO:0007669"/>
    <property type="project" value="InterPro"/>
</dbReference>
<name>E6SHW7_THEM7</name>
<dbReference type="PANTHER" id="PTHR38600">
    <property type="entry name" value="TRANSCRIPTIONAL REGULATORY PROTEIN"/>
    <property type="match status" value="1"/>
</dbReference>
<organism evidence="2 3">
    <name type="scientific">Thermaerobacter marianensis (strain ATCC 700841 / DSM 12885 / JCM 10246 / 7p75a)</name>
    <dbReference type="NCBI Taxonomy" id="644966"/>
    <lineage>
        <taxon>Bacteria</taxon>
        <taxon>Bacillati</taxon>
        <taxon>Bacillota</taxon>
        <taxon>Clostridia</taxon>
        <taxon>Eubacteriales</taxon>
        <taxon>Clostridiales Family XVII. Incertae Sedis</taxon>
        <taxon>Thermaerobacter</taxon>
    </lineage>
</organism>
<dbReference type="AlphaFoldDB" id="E6SHW7"/>
<dbReference type="eggNOG" id="COG0640">
    <property type="taxonomic scope" value="Bacteria"/>
</dbReference>
<dbReference type="RefSeq" id="WP_013496148.1">
    <property type="nucleotide sequence ID" value="NC_014831.1"/>
</dbReference>
<protein>
    <submittedName>
        <fullName evidence="2">Transcriptional regulator, ArsR family</fullName>
    </submittedName>
</protein>
<gene>
    <name evidence="2" type="ordered locus">Tmar_1743</name>
</gene>
<dbReference type="OrthoDB" id="9799175at2"/>
<dbReference type="PANTHER" id="PTHR38600:SF2">
    <property type="entry name" value="SLL0088 PROTEIN"/>
    <property type="match status" value="1"/>
</dbReference>
<reference evidence="2 3" key="1">
    <citation type="journal article" date="2010" name="Stand. Genomic Sci.">
        <title>Complete genome sequence of Thermaerobacter marianensis type strain (7p75a).</title>
        <authorList>
            <person name="Han C."/>
            <person name="Gu W."/>
            <person name="Zhang X."/>
            <person name="Lapidus A."/>
            <person name="Nolan M."/>
            <person name="Copeland A."/>
            <person name="Lucas S."/>
            <person name="Del Rio T.G."/>
            <person name="Tice H."/>
            <person name="Cheng J.F."/>
            <person name="Tapia R."/>
            <person name="Goodwin L."/>
            <person name="Pitluck S."/>
            <person name="Pagani I."/>
            <person name="Ivanova N."/>
            <person name="Mavromatis K."/>
            <person name="Mikhailova N."/>
            <person name="Pati A."/>
            <person name="Chen A."/>
            <person name="Palaniappan K."/>
            <person name="Land M."/>
            <person name="Hauser L."/>
            <person name="Chang Y.J."/>
            <person name="Jeffries C.D."/>
            <person name="Schneider S."/>
            <person name="Rohde M."/>
            <person name="Goker M."/>
            <person name="Pukall R."/>
            <person name="Woyke T."/>
            <person name="Bristow J."/>
            <person name="Eisen J.A."/>
            <person name="Markowitz V."/>
            <person name="Hugenholtz P."/>
            <person name="Kyrpides N.C."/>
            <person name="Klenk H.P."/>
            <person name="Detter J.C."/>
        </authorList>
    </citation>
    <scope>NUCLEOTIDE SEQUENCE [LARGE SCALE GENOMIC DNA]</scope>
    <source>
        <strain evidence="3">ATCC 700841 / DSM 12885 / JCM 10246 / 7p75a</strain>
    </source>
</reference>
<proteinExistence type="predicted"/>
<dbReference type="PRINTS" id="PR00778">
    <property type="entry name" value="HTHARSR"/>
</dbReference>
<dbReference type="InterPro" id="IPR036390">
    <property type="entry name" value="WH_DNA-bd_sf"/>
</dbReference>
<feature type="domain" description="HTH arsR-type" evidence="1">
    <location>
        <begin position="1"/>
        <end position="99"/>
    </location>
</feature>
<evidence type="ECO:0000313" key="3">
    <source>
        <dbReference type="Proteomes" id="UP000008915"/>
    </source>
</evidence>
<dbReference type="STRING" id="644966.Tmar_1743"/>
<dbReference type="Pfam" id="PF12840">
    <property type="entry name" value="HTH_20"/>
    <property type="match status" value="1"/>
</dbReference>
<dbReference type="Gene3D" id="1.10.10.10">
    <property type="entry name" value="Winged helix-like DNA-binding domain superfamily/Winged helix DNA-binding domain"/>
    <property type="match status" value="1"/>
</dbReference>
<dbReference type="KEGG" id="tmr:Tmar_1743"/>
<accession>E6SHW7</accession>
<evidence type="ECO:0000259" key="1">
    <source>
        <dbReference type="PROSITE" id="PS50987"/>
    </source>
</evidence>
<dbReference type="CDD" id="cd00090">
    <property type="entry name" value="HTH_ARSR"/>
    <property type="match status" value="1"/>
</dbReference>
<dbReference type="InterPro" id="IPR011991">
    <property type="entry name" value="ArsR-like_HTH"/>
</dbReference>
<dbReference type="InterPro" id="IPR036388">
    <property type="entry name" value="WH-like_DNA-bd_sf"/>
</dbReference>
<sequence>MDLDRAFAALADPTRRHIVTVLRSGPQDVGTLARPLPISRPAVSKHLAVLVAAGLVEVEKSGRRRLYRLHPQGFAEVRRWLDQVARTWDVALEHFRRHVEGDGEG</sequence>
<dbReference type="SMART" id="SM00418">
    <property type="entry name" value="HTH_ARSR"/>
    <property type="match status" value="1"/>
</dbReference>
<dbReference type="NCBIfam" id="NF033788">
    <property type="entry name" value="HTH_metalloreg"/>
    <property type="match status" value="1"/>
</dbReference>
<dbReference type="Proteomes" id="UP000008915">
    <property type="component" value="Chromosome"/>
</dbReference>
<dbReference type="EMBL" id="CP002344">
    <property type="protein sequence ID" value="ADU51847.1"/>
    <property type="molecule type" value="Genomic_DNA"/>
</dbReference>
<dbReference type="InterPro" id="IPR001845">
    <property type="entry name" value="HTH_ArsR_DNA-bd_dom"/>
</dbReference>